<feature type="region of interest" description="Disordered" evidence="1">
    <location>
        <begin position="54"/>
        <end position="161"/>
    </location>
</feature>
<dbReference type="AlphaFoldDB" id="A0A420YHN3"/>
<proteinExistence type="predicted"/>
<comment type="caution">
    <text evidence="2">The sequence shown here is derived from an EMBL/GenBank/DDBJ whole genome shotgun (WGS) entry which is preliminary data.</text>
</comment>
<name>A0A420YHN3_9PEZI</name>
<keyword evidence="3" id="KW-1185">Reference proteome</keyword>
<dbReference type="STRING" id="177199.A0A420YHN3"/>
<sequence>MGANNGWTPAAQQDLLIALVKRTPLKNTDLHELAADMAAKGYKMSWDAIRQHLQKLKKKEGSAIQSGVGSGGEGSSTPAPKTPGRKRAPASKKTTTAPKSGGKRKAKVDDEASDDDIATPSKKTKSEPVDTKTVPKKEDPEDSADGGFAGAYAFDGNNYII</sequence>
<gene>
    <name evidence="2" type="ORF">DL546_006584</name>
</gene>
<evidence type="ECO:0000256" key="1">
    <source>
        <dbReference type="SAM" id="MobiDB-lite"/>
    </source>
</evidence>
<feature type="compositionally biased region" description="Low complexity" evidence="1">
    <location>
        <begin position="150"/>
        <end position="161"/>
    </location>
</feature>
<reference evidence="2 3" key="1">
    <citation type="submission" date="2018-08" db="EMBL/GenBank/DDBJ databases">
        <title>Draft genome of the lignicolous fungus Coniochaeta pulveracea.</title>
        <authorList>
            <person name="Borstlap C.J."/>
            <person name="De Witt R.N."/>
            <person name="Botha A."/>
            <person name="Volschenk H."/>
        </authorList>
    </citation>
    <scope>NUCLEOTIDE SEQUENCE [LARGE SCALE GENOMIC DNA]</scope>
    <source>
        <strain evidence="2 3">CAB683</strain>
    </source>
</reference>
<evidence type="ECO:0000313" key="2">
    <source>
        <dbReference type="EMBL" id="RKU47372.1"/>
    </source>
</evidence>
<feature type="compositionally biased region" description="Basic and acidic residues" evidence="1">
    <location>
        <begin position="124"/>
        <end position="139"/>
    </location>
</feature>
<organism evidence="2 3">
    <name type="scientific">Coniochaeta pulveracea</name>
    <dbReference type="NCBI Taxonomy" id="177199"/>
    <lineage>
        <taxon>Eukaryota</taxon>
        <taxon>Fungi</taxon>
        <taxon>Dikarya</taxon>
        <taxon>Ascomycota</taxon>
        <taxon>Pezizomycotina</taxon>
        <taxon>Sordariomycetes</taxon>
        <taxon>Sordariomycetidae</taxon>
        <taxon>Coniochaetales</taxon>
        <taxon>Coniochaetaceae</taxon>
        <taxon>Coniochaeta</taxon>
    </lineage>
</organism>
<accession>A0A420YHN3</accession>
<dbReference type="OrthoDB" id="4777826at2759"/>
<dbReference type="Proteomes" id="UP000275385">
    <property type="component" value="Unassembled WGS sequence"/>
</dbReference>
<dbReference type="EMBL" id="QVQW01000009">
    <property type="protein sequence ID" value="RKU47372.1"/>
    <property type="molecule type" value="Genomic_DNA"/>
</dbReference>
<evidence type="ECO:0000313" key="3">
    <source>
        <dbReference type="Proteomes" id="UP000275385"/>
    </source>
</evidence>
<protein>
    <submittedName>
        <fullName evidence="2">Uncharacterized protein</fullName>
    </submittedName>
</protein>